<sequence length="345" mass="37062">MLKATIVAVAAAQAVYAHTTFMNLFVDGVEQGPGVCWRMNRNASQASFPIPNIESNDMACGIDGTEGVSRVCPVPDGSTLTFKFQSWASDPTKPSLDPGHKGPCAVYLKKVDSAVKDTGVGDGWFKIWDDGYDEDTQEWCTDKMINNGGFMSVKLPSGLVGGAYFVRPELLALHNALAGDPQFYAGCAQVFIDNPTGTAIPETTVSIPGYVKYGQKPVSYNIYATPLALPYPIPGPDVTTFKDDGTTTQKTQTEGKKPAGCIDENDNWCGFEVPSYTNNQTECWASAGKCWDQSKVCWANALPTGGDGCTRWDDKCTAINDACTAKDWTGPPNKGEDLTPAKSTI</sequence>
<organism evidence="7 8">
    <name type="scientific">Rhizodiscina lignyota</name>
    <dbReference type="NCBI Taxonomy" id="1504668"/>
    <lineage>
        <taxon>Eukaryota</taxon>
        <taxon>Fungi</taxon>
        <taxon>Dikarya</taxon>
        <taxon>Ascomycota</taxon>
        <taxon>Pezizomycotina</taxon>
        <taxon>Dothideomycetes</taxon>
        <taxon>Pleosporomycetidae</taxon>
        <taxon>Aulographales</taxon>
        <taxon>Rhizodiscinaceae</taxon>
        <taxon>Rhizodiscina</taxon>
    </lineage>
</organism>
<evidence type="ECO:0000256" key="2">
    <source>
        <dbReference type="ARBA" id="ARBA00004613"/>
    </source>
</evidence>
<dbReference type="AlphaFoldDB" id="A0A9P4IS04"/>
<dbReference type="PANTHER" id="PTHR33353:SF32">
    <property type="entry name" value="ENDO-BETA-1,4-GLUCANASE D"/>
    <property type="match status" value="1"/>
</dbReference>
<evidence type="ECO:0000313" key="7">
    <source>
        <dbReference type="EMBL" id="KAF2103427.1"/>
    </source>
</evidence>
<reference evidence="7" key="1">
    <citation type="journal article" date="2020" name="Stud. Mycol.">
        <title>101 Dothideomycetes genomes: a test case for predicting lifestyles and emergence of pathogens.</title>
        <authorList>
            <person name="Haridas S."/>
            <person name="Albert R."/>
            <person name="Binder M."/>
            <person name="Bloem J."/>
            <person name="Labutti K."/>
            <person name="Salamov A."/>
            <person name="Andreopoulos B."/>
            <person name="Baker S."/>
            <person name="Barry K."/>
            <person name="Bills G."/>
            <person name="Bluhm B."/>
            <person name="Cannon C."/>
            <person name="Castanera R."/>
            <person name="Culley D."/>
            <person name="Daum C."/>
            <person name="Ezra D."/>
            <person name="Gonzalez J."/>
            <person name="Henrissat B."/>
            <person name="Kuo A."/>
            <person name="Liang C."/>
            <person name="Lipzen A."/>
            <person name="Lutzoni F."/>
            <person name="Magnuson J."/>
            <person name="Mondo S."/>
            <person name="Nolan M."/>
            <person name="Ohm R."/>
            <person name="Pangilinan J."/>
            <person name="Park H.-J."/>
            <person name="Ramirez L."/>
            <person name="Alfaro M."/>
            <person name="Sun H."/>
            <person name="Tritt A."/>
            <person name="Yoshinaga Y."/>
            <person name="Zwiers L.-H."/>
            <person name="Turgeon B."/>
            <person name="Goodwin S."/>
            <person name="Spatafora J."/>
            <person name="Crous P."/>
            <person name="Grigoriev I."/>
        </authorList>
    </citation>
    <scope>NUCLEOTIDE SEQUENCE</scope>
    <source>
        <strain evidence="7">CBS 133067</strain>
    </source>
</reference>
<comment type="catalytic activity">
    <reaction evidence="5">
        <text>[(1-&gt;4)-beta-D-glucosyl]n+m + reduced acceptor + O2 = 4-dehydro-beta-D-glucosyl-[(1-&gt;4)-beta-D-glucosyl]n-1 + [(1-&gt;4)-beta-D-glucosyl]m + acceptor + H2O.</text>
        <dbReference type="EC" id="1.14.99.56"/>
    </reaction>
</comment>
<comment type="domain">
    <text evidence="5">Has a modular structure: an endo-beta-1,4-glucanase catalytic module at the N-terminus, a linker rich in serines and threonines, and a C-terminal carbohydrate-binding module (CBM).</text>
</comment>
<evidence type="ECO:0000256" key="1">
    <source>
        <dbReference type="ARBA" id="ARBA00001973"/>
    </source>
</evidence>
<feature type="non-terminal residue" evidence="7">
    <location>
        <position position="345"/>
    </location>
</feature>
<evidence type="ECO:0000256" key="5">
    <source>
        <dbReference type="RuleBase" id="RU368122"/>
    </source>
</evidence>
<comment type="subcellular location">
    <subcellularLocation>
        <location evidence="2 5">Secreted</location>
    </subcellularLocation>
</comment>
<dbReference type="GO" id="GO:0008810">
    <property type="term" value="F:cellulase activity"/>
    <property type="evidence" value="ECO:0007669"/>
    <property type="project" value="UniProtKB-UniRule"/>
</dbReference>
<dbReference type="PANTHER" id="PTHR33353">
    <property type="entry name" value="PUTATIVE (AFU_ORTHOLOGUE AFUA_1G12560)-RELATED"/>
    <property type="match status" value="1"/>
</dbReference>
<dbReference type="GO" id="GO:0005576">
    <property type="term" value="C:extracellular region"/>
    <property type="evidence" value="ECO:0007669"/>
    <property type="project" value="UniProtKB-SubCell"/>
</dbReference>
<accession>A0A9P4IS04</accession>
<dbReference type="InterPro" id="IPR049892">
    <property type="entry name" value="AA9"/>
</dbReference>
<dbReference type="InterPro" id="IPR005103">
    <property type="entry name" value="AA9_LPMO"/>
</dbReference>
<evidence type="ECO:0000256" key="3">
    <source>
        <dbReference type="ARBA" id="ARBA00022525"/>
    </source>
</evidence>
<keyword evidence="3 5" id="KW-0964">Secreted</keyword>
<proteinExistence type="predicted"/>
<protein>
    <recommendedName>
        <fullName evidence="5">AA9 family lytic polysaccharide monooxygenase</fullName>
        <ecNumber evidence="5">1.14.99.56</ecNumber>
    </recommendedName>
    <alternativeName>
        <fullName evidence="5">Endo-beta-1,4-glucanase</fullName>
    </alternativeName>
    <alternativeName>
        <fullName evidence="5">Glycosyl hydrolase 61 family protein</fullName>
    </alternativeName>
</protein>
<name>A0A9P4IS04_9PEZI</name>
<dbReference type="GO" id="GO:0030248">
    <property type="term" value="F:cellulose binding"/>
    <property type="evidence" value="ECO:0007669"/>
    <property type="project" value="UniProtKB-UniRule"/>
</dbReference>
<keyword evidence="5" id="KW-0624">Polysaccharide degradation</keyword>
<keyword evidence="8" id="KW-1185">Reference proteome</keyword>
<evidence type="ECO:0000256" key="4">
    <source>
        <dbReference type="ARBA" id="ARBA00023157"/>
    </source>
</evidence>
<keyword evidence="5" id="KW-0119">Carbohydrate metabolism</keyword>
<keyword evidence="5" id="KW-0136">Cellulose degradation</keyword>
<dbReference type="EMBL" id="ML978122">
    <property type="protein sequence ID" value="KAF2103427.1"/>
    <property type="molecule type" value="Genomic_DNA"/>
</dbReference>
<dbReference type="OrthoDB" id="5985073at2759"/>
<keyword evidence="4 5" id="KW-1015">Disulfide bond</keyword>
<evidence type="ECO:0000313" key="8">
    <source>
        <dbReference type="Proteomes" id="UP000799772"/>
    </source>
</evidence>
<comment type="cofactor">
    <cofactor evidence="1">
        <name>Cu(2+)</name>
        <dbReference type="ChEBI" id="CHEBI:29036"/>
    </cofactor>
</comment>
<evidence type="ECO:0000259" key="6">
    <source>
        <dbReference type="Pfam" id="PF03443"/>
    </source>
</evidence>
<dbReference type="Proteomes" id="UP000799772">
    <property type="component" value="Unassembled WGS sequence"/>
</dbReference>
<dbReference type="Gene3D" id="2.70.50.70">
    <property type="match status" value="1"/>
</dbReference>
<dbReference type="Pfam" id="PF03443">
    <property type="entry name" value="AA9"/>
    <property type="match status" value="1"/>
</dbReference>
<dbReference type="GO" id="GO:0030245">
    <property type="term" value="P:cellulose catabolic process"/>
    <property type="evidence" value="ECO:0007669"/>
    <property type="project" value="UniProtKB-UniRule"/>
</dbReference>
<dbReference type="EC" id="1.14.99.56" evidence="5"/>
<gene>
    <name evidence="7" type="ORF">NA57DRAFT_32581</name>
</gene>
<feature type="domain" description="Auxiliary Activity family 9 catalytic" evidence="6">
    <location>
        <begin position="18"/>
        <end position="225"/>
    </location>
</feature>
<dbReference type="CDD" id="cd21175">
    <property type="entry name" value="LPMO_AA9"/>
    <property type="match status" value="1"/>
</dbReference>
<comment type="function">
    <text evidence="5">Lytic polysaccharide monooxygenase (LMPO) that depolymerizes crystalline and amorphous polysaccharides via the oxidation of scissile alpha- or beta-(1-4)-glycosidic bonds, yielding C1 and/or C4 oxidation products. Catalysis by LPMOs requires the reduction of the active-site copper from Cu(II) to Cu(I) by a reducing agent and H(2)O(2) or O(2) as a cosubstrate.</text>
</comment>
<comment type="caution">
    <text evidence="7">The sequence shown here is derived from an EMBL/GenBank/DDBJ whole genome shotgun (WGS) entry which is preliminary data.</text>
</comment>